<reference evidence="6" key="1">
    <citation type="submission" date="2017-02" db="UniProtKB">
        <authorList>
            <consortium name="WormBaseParasite"/>
        </authorList>
    </citation>
    <scope>IDENTIFICATION</scope>
</reference>
<sequence length="125" mass="13887">MTSTKASDEMELTTTMTINEYQQSDEMEKKPRQRTSSDDTLVASSVDTTPLLRGSTSSFTSSGSLEDAKNPRHAELVIAARHQASRSKCGGQTLLQKAKMRESLDDKPLGYRGMMVIKKRIRSTE</sequence>
<dbReference type="EMBL" id="UYSG01000058">
    <property type="protein sequence ID" value="VDL16117.1"/>
    <property type="molecule type" value="Genomic_DNA"/>
</dbReference>
<feature type="compositionally biased region" description="Low complexity" evidence="1">
    <location>
        <begin position="54"/>
        <end position="64"/>
    </location>
</feature>
<accession>A0A0R3S8G8</accession>
<dbReference type="WBParaSite" id="HDID_0000043701-mRNA-1">
    <property type="protein sequence ID" value="HDID_0000043701-mRNA-1"/>
    <property type="gene ID" value="HDID_0000043701"/>
</dbReference>
<protein>
    <submittedName>
        <fullName evidence="2 6">Uncharacterized protein</fullName>
    </submittedName>
</protein>
<evidence type="ECO:0000313" key="4">
    <source>
        <dbReference type="Proteomes" id="UP000274504"/>
    </source>
</evidence>
<feature type="compositionally biased region" description="Polar residues" evidence="1">
    <location>
        <begin position="38"/>
        <end position="48"/>
    </location>
</feature>
<evidence type="ECO:0000313" key="5">
    <source>
        <dbReference type="Proteomes" id="UP000321570"/>
    </source>
</evidence>
<organism evidence="6">
    <name type="scientific">Hymenolepis diminuta</name>
    <name type="common">Rat tapeworm</name>
    <dbReference type="NCBI Taxonomy" id="6216"/>
    <lineage>
        <taxon>Eukaryota</taxon>
        <taxon>Metazoa</taxon>
        <taxon>Spiralia</taxon>
        <taxon>Lophotrochozoa</taxon>
        <taxon>Platyhelminthes</taxon>
        <taxon>Cestoda</taxon>
        <taxon>Eucestoda</taxon>
        <taxon>Cyclophyllidea</taxon>
        <taxon>Hymenolepididae</taxon>
        <taxon>Hymenolepis</taxon>
    </lineage>
</organism>
<dbReference type="Proteomes" id="UP000321570">
    <property type="component" value="Unassembled WGS sequence"/>
</dbReference>
<keyword evidence="5" id="KW-1185">Reference proteome</keyword>
<name>A0A0R3S8G8_HYMDI</name>
<dbReference type="AlphaFoldDB" id="A0A0R3S8G8"/>
<dbReference type="Proteomes" id="UP000274504">
    <property type="component" value="Unassembled WGS sequence"/>
</dbReference>
<proteinExistence type="predicted"/>
<feature type="region of interest" description="Disordered" evidence="1">
    <location>
        <begin position="1"/>
        <end position="70"/>
    </location>
</feature>
<evidence type="ECO:0000256" key="1">
    <source>
        <dbReference type="SAM" id="MobiDB-lite"/>
    </source>
</evidence>
<reference evidence="2 4" key="2">
    <citation type="submission" date="2018-11" db="EMBL/GenBank/DDBJ databases">
        <authorList>
            <consortium name="Pathogen Informatics"/>
        </authorList>
    </citation>
    <scope>NUCLEOTIDE SEQUENCE [LARGE SCALE GENOMIC DNA]</scope>
</reference>
<gene>
    <name evidence="2" type="ORF">HDID_LOCUS438</name>
    <name evidence="3" type="ORF">WMSIL1_LOCUS3799</name>
</gene>
<reference evidence="3 5" key="3">
    <citation type="submission" date="2019-07" db="EMBL/GenBank/DDBJ databases">
        <authorList>
            <person name="Jastrzebski P J."/>
            <person name="Paukszto L."/>
            <person name="Jastrzebski P J."/>
        </authorList>
    </citation>
    <scope>NUCLEOTIDE SEQUENCE [LARGE SCALE GENOMIC DNA]</scope>
    <source>
        <strain evidence="3 5">WMS-il1</strain>
    </source>
</reference>
<evidence type="ECO:0000313" key="6">
    <source>
        <dbReference type="WBParaSite" id="HDID_0000043701-mRNA-1"/>
    </source>
</evidence>
<dbReference type="EMBL" id="CABIJS010000111">
    <property type="protein sequence ID" value="VUZ43293.1"/>
    <property type="molecule type" value="Genomic_DNA"/>
</dbReference>
<evidence type="ECO:0000313" key="3">
    <source>
        <dbReference type="EMBL" id="VUZ43293.1"/>
    </source>
</evidence>
<evidence type="ECO:0000313" key="2">
    <source>
        <dbReference type="EMBL" id="VDL16117.1"/>
    </source>
</evidence>
<feature type="compositionally biased region" description="Polar residues" evidence="1">
    <location>
        <begin position="12"/>
        <end position="24"/>
    </location>
</feature>